<sequence>SHRKYLRFVVGLQHYQFAVLPFGLTSAPRVFTKVVSVVAADLRRKGIAVFPYLDDWLIKAESPGLVLHHLQLATQ</sequence>
<dbReference type="PANTHER" id="PTHR33050:SF7">
    <property type="entry name" value="RIBONUCLEASE H"/>
    <property type="match status" value="1"/>
</dbReference>
<dbReference type="InterPro" id="IPR052055">
    <property type="entry name" value="Hepadnavirus_pol/RT"/>
</dbReference>
<dbReference type="AlphaFoldDB" id="A0AAV7Q7R4"/>
<evidence type="ECO:0000256" key="2">
    <source>
        <dbReference type="ARBA" id="ARBA00012180"/>
    </source>
</evidence>
<dbReference type="InterPro" id="IPR043128">
    <property type="entry name" value="Rev_trsase/Diguanyl_cyclase"/>
</dbReference>
<dbReference type="Proteomes" id="UP001066276">
    <property type="component" value="Chromosome 6"/>
</dbReference>
<dbReference type="PANTHER" id="PTHR33050">
    <property type="entry name" value="REVERSE TRANSCRIPTASE DOMAIN-CONTAINING PROTEIN"/>
    <property type="match status" value="1"/>
</dbReference>
<accession>A0AAV7Q7R4</accession>
<dbReference type="InterPro" id="IPR000477">
    <property type="entry name" value="RT_dom"/>
</dbReference>
<dbReference type="InterPro" id="IPR043502">
    <property type="entry name" value="DNA/RNA_pol_sf"/>
</dbReference>
<dbReference type="GO" id="GO:0004523">
    <property type="term" value="F:RNA-DNA hybrid ribonuclease activity"/>
    <property type="evidence" value="ECO:0007669"/>
    <property type="project" value="UniProtKB-EC"/>
</dbReference>
<proteinExistence type="inferred from homology"/>
<organism evidence="4 5">
    <name type="scientific">Pleurodeles waltl</name>
    <name type="common">Iberian ribbed newt</name>
    <dbReference type="NCBI Taxonomy" id="8319"/>
    <lineage>
        <taxon>Eukaryota</taxon>
        <taxon>Metazoa</taxon>
        <taxon>Chordata</taxon>
        <taxon>Craniata</taxon>
        <taxon>Vertebrata</taxon>
        <taxon>Euteleostomi</taxon>
        <taxon>Amphibia</taxon>
        <taxon>Batrachia</taxon>
        <taxon>Caudata</taxon>
        <taxon>Salamandroidea</taxon>
        <taxon>Salamandridae</taxon>
        <taxon>Pleurodelinae</taxon>
        <taxon>Pleurodeles</taxon>
    </lineage>
</organism>
<reference evidence="4" key="1">
    <citation type="journal article" date="2022" name="bioRxiv">
        <title>Sequencing and chromosome-scale assembly of the giantPleurodeles waltlgenome.</title>
        <authorList>
            <person name="Brown T."/>
            <person name="Elewa A."/>
            <person name="Iarovenko S."/>
            <person name="Subramanian E."/>
            <person name="Araus A.J."/>
            <person name="Petzold A."/>
            <person name="Susuki M."/>
            <person name="Suzuki K.-i.T."/>
            <person name="Hayashi T."/>
            <person name="Toyoda A."/>
            <person name="Oliveira C."/>
            <person name="Osipova E."/>
            <person name="Leigh N.D."/>
            <person name="Simon A."/>
            <person name="Yun M.H."/>
        </authorList>
    </citation>
    <scope>NUCLEOTIDE SEQUENCE</scope>
    <source>
        <strain evidence="4">20211129_DDA</strain>
        <tissue evidence="4">Liver</tissue>
    </source>
</reference>
<feature type="non-terminal residue" evidence="4">
    <location>
        <position position="1"/>
    </location>
</feature>
<dbReference type="EMBL" id="JANPWB010000010">
    <property type="protein sequence ID" value="KAJ1135229.1"/>
    <property type="molecule type" value="Genomic_DNA"/>
</dbReference>
<gene>
    <name evidence="4" type="ORF">NDU88_001673</name>
</gene>
<feature type="non-terminal residue" evidence="4">
    <location>
        <position position="75"/>
    </location>
</feature>
<dbReference type="SUPFAM" id="SSF56672">
    <property type="entry name" value="DNA/RNA polymerases"/>
    <property type="match status" value="1"/>
</dbReference>
<protein>
    <recommendedName>
        <fullName evidence="2">ribonuclease H</fullName>
        <ecNumber evidence="2">3.1.26.4</ecNumber>
    </recommendedName>
</protein>
<evidence type="ECO:0000259" key="3">
    <source>
        <dbReference type="Pfam" id="PF00078"/>
    </source>
</evidence>
<name>A0AAV7Q7R4_PLEWA</name>
<dbReference type="Gene3D" id="3.30.70.270">
    <property type="match status" value="1"/>
</dbReference>
<dbReference type="EC" id="3.1.26.4" evidence="2"/>
<keyword evidence="5" id="KW-1185">Reference proteome</keyword>
<evidence type="ECO:0000313" key="5">
    <source>
        <dbReference type="Proteomes" id="UP001066276"/>
    </source>
</evidence>
<feature type="domain" description="Reverse transcriptase" evidence="3">
    <location>
        <begin position="13"/>
        <end position="71"/>
    </location>
</feature>
<comment type="similarity">
    <text evidence="1">Belongs to the beta type-B retroviral polymerase family. HERV class-II K(HML-2) pol subfamily.</text>
</comment>
<comment type="caution">
    <text evidence="4">The sequence shown here is derived from an EMBL/GenBank/DDBJ whole genome shotgun (WGS) entry which is preliminary data.</text>
</comment>
<dbReference type="Pfam" id="PF00078">
    <property type="entry name" value="RVT_1"/>
    <property type="match status" value="1"/>
</dbReference>
<evidence type="ECO:0000256" key="1">
    <source>
        <dbReference type="ARBA" id="ARBA00010879"/>
    </source>
</evidence>
<evidence type="ECO:0000313" key="4">
    <source>
        <dbReference type="EMBL" id="KAJ1135229.1"/>
    </source>
</evidence>